<evidence type="ECO:0000256" key="1">
    <source>
        <dbReference type="SAM" id="MobiDB-lite"/>
    </source>
</evidence>
<dbReference type="Gene3D" id="3.30.710.10">
    <property type="entry name" value="Potassium Channel Kv1.1, Chain A"/>
    <property type="match status" value="1"/>
</dbReference>
<comment type="caution">
    <text evidence="2">The sequence shown here is derived from an EMBL/GenBank/DDBJ whole genome shotgun (WGS) entry which is preliminary data.</text>
</comment>
<protein>
    <recommendedName>
        <fullName evidence="4">BTB domain-containing protein</fullName>
    </recommendedName>
</protein>
<name>A0A8H6Q3P2_9EURO</name>
<organism evidence="2 3">
    <name type="scientific">Aspergillus felis</name>
    <dbReference type="NCBI Taxonomy" id="1287682"/>
    <lineage>
        <taxon>Eukaryota</taxon>
        <taxon>Fungi</taxon>
        <taxon>Dikarya</taxon>
        <taxon>Ascomycota</taxon>
        <taxon>Pezizomycotina</taxon>
        <taxon>Eurotiomycetes</taxon>
        <taxon>Eurotiomycetidae</taxon>
        <taxon>Eurotiales</taxon>
        <taxon>Aspergillaceae</taxon>
        <taxon>Aspergillus</taxon>
        <taxon>Aspergillus subgen. Fumigati</taxon>
    </lineage>
</organism>
<evidence type="ECO:0000313" key="2">
    <source>
        <dbReference type="EMBL" id="KAF7165289.1"/>
    </source>
</evidence>
<proteinExistence type="predicted"/>
<sequence>MEEESHIIDPEGEVVIIVHNPNAPFAVWNDENAPVDEPADSQKSDDTADEPMLSSSDSEASNDEPANGSVDEVDSIPSKADIRIQLSAKHLMLASPVFKKALTGKWKEGSTFVGTGSVEITTESWDVEAFLILFRILHCQHHKLPKRVSLELAAKIAVLADYYECNDLVGFIRDAWITCLREELPTTYSRNLILWLWVAWYFNIPMKFKKATSIAMSQSKDEINPLDLPVPARIIYEMNQKRQQAICKIILQLQREREAFMTGSKGCNFVCSSIMLGSLTKQMLSKGLLESEVKFYYKGCNVTGLTKDVQSFVAPNWVFPDWSVLIYGHQGGYVNHKCPHSSFSLLGGSGDKVEGLKLKQFLAN</sequence>
<feature type="region of interest" description="Disordered" evidence="1">
    <location>
        <begin position="26"/>
        <end position="74"/>
    </location>
</feature>
<dbReference type="SUPFAM" id="SSF54695">
    <property type="entry name" value="POZ domain"/>
    <property type="match status" value="1"/>
</dbReference>
<dbReference type="InterPro" id="IPR011333">
    <property type="entry name" value="SKP1/BTB/POZ_sf"/>
</dbReference>
<dbReference type="EMBL" id="JACBAE010001320">
    <property type="protein sequence ID" value="KAF7165289.1"/>
    <property type="molecule type" value="Genomic_DNA"/>
</dbReference>
<evidence type="ECO:0008006" key="4">
    <source>
        <dbReference type="Google" id="ProtNLM"/>
    </source>
</evidence>
<gene>
    <name evidence="2" type="ORF">CNMCM5623_009511</name>
</gene>
<accession>A0A8H6Q3P2</accession>
<dbReference type="Proteomes" id="UP000654922">
    <property type="component" value="Unassembled WGS sequence"/>
</dbReference>
<dbReference type="OrthoDB" id="5326346at2759"/>
<dbReference type="AlphaFoldDB" id="A0A8H6Q3P2"/>
<reference evidence="2" key="1">
    <citation type="submission" date="2020-06" db="EMBL/GenBank/DDBJ databases">
        <title>Draft genome sequences of strains closely related to Aspergillus parafelis and Aspergillus hiratsukae.</title>
        <authorList>
            <person name="Dos Santos R.A.C."/>
            <person name="Rivero-Menendez O."/>
            <person name="Steenwyk J.L."/>
            <person name="Mead M.E."/>
            <person name="Goldman G.H."/>
            <person name="Alastruey-Izquierdo A."/>
            <person name="Rokas A."/>
        </authorList>
    </citation>
    <scope>NUCLEOTIDE SEQUENCE</scope>
    <source>
        <strain evidence="2">CNM-CM5623</strain>
    </source>
</reference>
<evidence type="ECO:0000313" key="3">
    <source>
        <dbReference type="Proteomes" id="UP000654922"/>
    </source>
</evidence>